<gene>
    <name evidence="3" type="ORF">GCM10025863_25990</name>
</gene>
<proteinExistence type="predicted"/>
<feature type="chain" id="PRO_5046254185" description="LppX_LprAFG lipoprotein" evidence="2">
    <location>
        <begin position="25"/>
        <end position="241"/>
    </location>
</feature>
<feature type="region of interest" description="Disordered" evidence="1">
    <location>
        <begin position="24"/>
        <end position="54"/>
    </location>
</feature>
<evidence type="ECO:0008006" key="5">
    <source>
        <dbReference type="Google" id="ProtNLM"/>
    </source>
</evidence>
<organism evidence="3 4">
    <name type="scientific">Microbacterium suwonense</name>
    <dbReference type="NCBI Taxonomy" id="683047"/>
    <lineage>
        <taxon>Bacteria</taxon>
        <taxon>Bacillati</taxon>
        <taxon>Actinomycetota</taxon>
        <taxon>Actinomycetes</taxon>
        <taxon>Micrococcales</taxon>
        <taxon>Microbacteriaceae</taxon>
        <taxon>Microbacterium</taxon>
    </lineage>
</organism>
<feature type="compositionally biased region" description="Polar residues" evidence="1">
    <location>
        <begin position="40"/>
        <end position="53"/>
    </location>
</feature>
<dbReference type="Proteomes" id="UP001321543">
    <property type="component" value="Chromosome"/>
</dbReference>
<reference evidence="4" key="1">
    <citation type="journal article" date="2019" name="Int. J. Syst. Evol. Microbiol.">
        <title>The Global Catalogue of Microorganisms (GCM) 10K type strain sequencing project: providing services to taxonomists for standard genome sequencing and annotation.</title>
        <authorList>
            <consortium name="The Broad Institute Genomics Platform"/>
            <consortium name="The Broad Institute Genome Sequencing Center for Infectious Disease"/>
            <person name="Wu L."/>
            <person name="Ma J."/>
        </authorList>
    </citation>
    <scope>NUCLEOTIDE SEQUENCE [LARGE SCALE GENOMIC DNA]</scope>
    <source>
        <strain evidence="4">NBRC 106310</strain>
    </source>
</reference>
<keyword evidence="4" id="KW-1185">Reference proteome</keyword>
<name>A0ABM8FW76_9MICO</name>
<feature type="signal peptide" evidence="2">
    <location>
        <begin position="1"/>
        <end position="24"/>
    </location>
</feature>
<dbReference type="EMBL" id="AP027728">
    <property type="protein sequence ID" value="BDZ39985.1"/>
    <property type="molecule type" value="Genomic_DNA"/>
</dbReference>
<dbReference type="PROSITE" id="PS51257">
    <property type="entry name" value="PROKAR_LIPOPROTEIN"/>
    <property type="match status" value="1"/>
</dbReference>
<accession>A0ABM8FW76</accession>
<evidence type="ECO:0000256" key="2">
    <source>
        <dbReference type="SAM" id="SignalP"/>
    </source>
</evidence>
<protein>
    <recommendedName>
        <fullName evidence="5">LppX_LprAFG lipoprotein</fullName>
    </recommendedName>
</protein>
<sequence length="241" mass="25131">MHVRTWRLGATLLAMTMLVGCSGAAEHPTTEPTSPEKPQEQPSQAPSEATSTDADCPELRVGATIDGQVFADCVTEAIRATAGYAIRTTVLGIETTAAYNPSERAIATTTAAGSAIVIGDDVYVKPPLSPWQRADTESEDPLVVALSKGAMRGSLVDPAAAVKNITGTLHVTGTDSRLGEDVFVLTGTIQAQGAPVEVAYGITDDYAPLASTSVAEVNGQRAQTVTEVTEWDVHQDIVAPL</sequence>
<evidence type="ECO:0000313" key="4">
    <source>
        <dbReference type="Proteomes" id="UP001321543"/>
    </source>
</evidence>
<evidence type="ECO:0000313" key="3">
    <source>
        <dbReference type="EMBL" id="BDZ39985.1"/>
    </source>
</evidence>
<keyword evidence="2" id="KW-0732">Signal</keyword>
<evidence type="ECO:0000256" key="1">
    <source>
        <dbReference type="SAM" id="MobiDB-lite"/>
    </source>
</evidence>